<dbReference type="EMBL" id="OAOP01000004">
    <property type="protein sequence ID" value="SNX70968.1"/>
    <property type="molecule type" value="Genomic_DNA"/>
</dbReference>
<sequence length="32" mass="3677">MNKETTRKAAGLLDMVKQPFSMFNDFIAEPVF</sequence>
<dbReference type="Proteomes" id="UP000219546">
    <property type="component" value="Unassembled WGS sequence"/>
</dbReference>
<name>A0A285CVA2_9BACI</name>
<gene>
    <name evidence="1" type="ORF">SAMN05877753_104457</name>
</gene>
<dbReference type="AlphaFoldDB" id="A0A285CVA2"/>
<accession>A0A285CVA2</accession>
<proteinExistence type="predicted"/>
<keyword evidence="2" id="KW-1185">Reference proteome</keyword>
<evidence type="ECO:0000313" key="2">
    <source>
        <dbReference type="Proteomes" id="UP000219546"/>
    </source>
</evidence>
<protein>
    <submittedName>
        <fullName evidence="1">Uncharacterized protein</fullName>
    </submittedName>
</protein>
<evidence type="ECO:0000313" key="1">
    <source>
        <dbReference type="EMBL" id="SNX70968.1"/>
    </source>
</evidence>
<reference evidence="1 2" key="1">
    <citation type="submission" date="2017-08" db="EMBL/GenBank/DDBJ databases">
        <authorList>
            <person name="de Groot N.N."/>
        </authorList>
    </citation>
    <scope>NUCLEOTIDE SEQUENCE [LARGE SCALE GENOMIC DNA]</scope>
    <source>
        <strain evidence="1 2">JC228</strain>
    </source>
</reference>
<organism evidence="1 2">
    <name type="scientific">Bacillus oleivorans</name>
    <dbReference type="NCBI Taxonomy" id="1448271"/>
    <lineage>
        <taxon>Bacteria</taxon>
        <taxon>Bacillati</taxon>
        <taxon>Bacillota</taxon>
        <taxon>Bacilli</taxon>
        <taxon>Bacillales</taxon>
        <taxon>Bacillaceae</taxon>
        <taxon>Bacillus</taxon>
    </lineage>
</organism>